<feature type="domain" description="LIM zinc-binding" evidence="5">
    <location>
        <begin position="148"/>
        <end position="208"/>
    </location>
</feature>
<accession>A0A075AET9</accession>
<dbReference type="SUPFAM" id="SSF57716">
    <property type="entry name" value="Glucocorticoid receptor-like (DNA-binding domain)"/>
    <property type="match status" value="4"/>
</dbReference>
<evidence type="ECO:0000256" key="3">
    <source>
        <dbReference type="ARBA" id="ARBA00023038"/>
    </source>
</evidence>
<evidence type="ECO:0000259" key="5">
    <source>
        <dbReference type="PROSITE" id="PS50023"/>
    </source>
</evidence>
<evidence type="ECO:0000256" key="4">
    <source>
        <dbReference type="PROSITE-ProRule" id="PRU00125"/>
    </source>
</evidence>
<dbReference type="KEGG" id="ovi:T265_13878"/>
<keyword evidence="7" id="KW-1185">Reference proteome</keyword>
<evidence type="ECO:0000256" key="2">
    <source>
        <dbReference type="ARBA" id="ARBA00022833"/>
    </source>
</evidence>
<keyword evidence="1 4" id="KW-0479">Metal-binding</keyword>
<feature type="domain" description="LIM zinc-binding" evidence="5">
    <location>
        <begin position="262"/>
        <end position="322"/>
    </location>
</feature>
<dbReference type="Gene3D" id="2.10.110.10">
    <property type="entry name" value="Cysteine Rich Protein"/>
    <property type="match status" value="2"/>
</dbReference>
<dbReference type="InterPro" id="IPR001781">
    <property type="entry name" value="Znf_LIM"/>
</dbReference>
<dbReference type="GO" id="GO:0046872">
    <property type="term" value="F:metal ion binding"/>
    <property type="evidence" value="ECO:0007669"/>
    <property type="project" value="UniProtKB-KW"/>
</dbReference>
<sequence>MRFTPAKQGPIDVAVKPIYVGSCISSFDFSKDDIFVQFGKARSGFVKLHRLGGRYQIFKEDPYCLPHYKQLSELQSSNAVNLSIQNTTEDRAIPVMPFIPIKETVSTKSNEHHVDMTPSLCVQPPIQHETPVLQDETGIFQPHHREDPLCYACENKVYPAEQLNILNRTYHRTCFRCHTCQNQLDIGRFGVIEGVPYCNAHYRQAYMGSLPNSAKSKPPKAQRVSSHPVSSRTSCSVFLLQSQRLVIKADQVNEQNGTQESSKCYRCATKVHSAEQLCIMKRIYHKSCFKCGVCQRVLNSGRYGVHDGVPYCTAHYKQVVNMR</sequence>
<keyword evidence="3 4" id="KW-0440">LIM domain</keyword>
<keyword evidence="2 4" id="KW-0862">Zinc</keyword>
<dbReference type="Pfam" id="PF00412">
    <property type="entry name" value="LIM"/>
    <property type="match status" value="2"/>
</dbReference>
<dbReference type="PROSITE" id="PS50023">
    <property type="entry name" value="LIM_DOMAIN_2"/>
    <property type="match status" value="2"/>
</dbReference>
<reference evidence="6 7" key="1">
    <citation type="submission" date="2013-11" db="EMBL/GenBank/DDBJ databases">
        <title>Opisthorchis viverrini - life in the bile duct.</title>
        <authorList>
            <person name="Young N.D."/>
            <person name="Nagarajan N."/>
            <person name="Lin S.J."/>
            <person name="Korhonen P.K."/>
            <person name="Jex A.R."/>
            <person name="Hall R.S."/>
            <person name="Safavi-Hemami H."/>
            <person name="Kaewkong W."/>
            <person name="Bertrand D."/>
            <person name="Gao S."/>
            <person name="Seet Q."/>
            <person name="Wongkham S."/>
            <person name="Teh B.T."/>
            <person name="Wongkham C."/>
            <person name="Intapan P.M."/>
            <person name="Maleewong W."/>
            <person name="Yang X."/>
            <person name="Hu M."/>
            <person name="Wang Z."/>
            <person name="Hofmann A."/>
            <person name="Sternberg P.W."/>
            <person name="Tan P."/>
            <person name="Wang J."/>
            <person name="Gasser R.B."/>
        </authorList>
    </citation>
    <scope>NUCLEOTIDE SEQUENCE [LARGE SCALE GENOMIC DNA]</scope>
</reference>
<feature type="non-terminal residue" evidence="6">
    <location>
        <position position="323"/>
    </location>
</feature>
<dbReference type="PROSITE" id="PS00478">
    <property type="entry name" value="LIM_DOMAIN_1"/>
    <property type="match status" value="2"/>
</dbReference>
<dbReference type="RefSeq" id="XP_009169210.1">
    <property type="nucleotide sequence ID" value="XM_009170946.1"/>
</dbReference>
<evidence type="ECO:0000256" key="1">
    <source>
        <dbReference type="ARBA" id="ARBA00022723"/>
    </source>
</evidence>
<dbReference type="Proteomes" id="UP000054324">
    <property type="component" value="Unassembled WGS sequence"/>
</dbReference>
<protein>
    <recommendedName>
        <fullName evidence="5">LIM zinc-binding domain-containing protein</fullName>
    </recommendedName>
</protein>
<dbReference type="OrthoDB" id="6232656at2759"/>
<dbReference type="CTD" id="20328045"/>
<proteinExistence type="predicted"/>
<dbReference type="GeneID" id="20328045"/>
<dbReference type="SMART" id="SM00132">
    <property type="entry name" value="LIM"/>
    <property type="match status" value="2"/>
</dbReference>
<dbReference type="EMBL" id="KL596732">
    <property type="protein sequence ID" value="KER27054.1"/>
    <property type="molecule type" value="Genomic_DNA"/>
</dbReference>
<name>A0A075AET9_OPIVI</name>
<organism evidence="6 7">
    <name type="scientific">Opisthorchis viverrini</name>
    <name type="common">Southeast Asian liver fluke</name>
    <dbReference type="NCBI Taxonomy" id="6198"/>
    <lineage>
        <taxon>Eukaryota</taxon>
        <taxon>Metazoa</taxon>
        <taxon>Spiralia</taxon>
        <taxon>Lophotrochozoa</taxon>
        <taxon>Platyhelminthes</taxon>
        <taxon>Trematoda</taxon>
        <taxon>Digenea</taxon>
        <taxon>Opisthorchiida</taxon>
        <taxon>Opisthorchiata</taxon>
        <taxon>Opisthorchiidae</taxon>
        <taxon>Opisthorchis</taxon>
    </lineage>
</organism>
<evidence type="ECO:0000313" key="6">
    <source>
        <dbReference type="EMBL" id="KER27054.1"/>
    </source>
</evidence>
<dbReference type="PANTHER" id="PTHR24206">
    <property type="entry name" value="OS06G0237300 PROTEIN"/>
    <property type="match status" value="1"/>
</dbReference>
<evidence type="ECO:0000313" key="7">
    <source>
        <dbReference type="Proteomes" id="UP000054324"/>
    </source>
</evidence>
<gene>
    <name evidence="6" type="ORF">T265_13878</name>
</gene>
<dbReference type="AlphaFoldDB" id="A0A075AET9"/>